<evidence type="ECO:0000313" key="5">
    <source>
        <dbReference type="EMBL" id="ONH68509.1"/>
    </source>
</evidence>
<dbReference type="CDD" id="cd00067">
    <property type="entry name" value="GAL4"/>
    <property type="match status" value="1"/>
</dbReference>
<gene>
    <name evidence="5" type="ORF">BON22_1482</name>
    <name evidence="4" type="ORF">CYFA0S_17e00782g</name>
</gene>
<dbReference type="InterPro" id="IPR001138">
    <property type="entry name" value="Zn2Cys6_DnaBD"/>
</dbReference>
<dbReference type="GO" id="GO:0008270">
    <property type="term" value="F:zinc ion binding"/>
    <property type="evidence" value="ECO:0007669"/>
    <property type="project" value="InterPro"/>
</dbReference>
<evidence type="ECO:0000256" key="1">
    <source>
        <dbReference type="ARBA" id="ARBA00023242"/>
    </source>
</evidence>
<proteinExistence type="predicted"/>
<dbReference type="SUPFAM" id="SSF57701">
    <property type="entry name" value="Zn2/Cys6 DNA-binding domain"/>
    <property type="match status" value="1"/>
</dbReference>
<evidence type="ECO:0000256" key="2">
    <source>
        <dbReference type="SAM" id="MobiDB-lite"/>
    </source>
</evidence>
<dbReference type="Pfam" id="PF00172">
    <property type="entry name" value="Zn_clus"/>
    <property type="match status" value="1"/>
</dbReference>
<accession>A0A061BBK8</accession>
<dbReference type="OMA" id="HVETHET"/>
<organism evidence="4">
    <name type="scientific">Cyberlindnera fabianii</name>
    <name type="common">Yeast</name>
    <name type="synonym">Hansenula fabianii</name>
    <dbReference type="NCBI Taxonomy" id="36022"/>
    <lineage>
        <taxon>Eukaryota</taxon>
        <taxon>Fungi</taxon>
        <taxon>Dikarya</taxon>
        <taxon>Ascomycota</taxon>
        <taxon>Saccharomycotina</taxon>
        <taxon>Saccharomycetes</taxon>
        <taxon>Phaffomycetales</taxon>
        <taxon>Phaffomycetaceae</taxon>
        <taxon>Cyberlindnera</taxon>
    </lineage>
</organism>
<feature type="region of interest" description="Disordered" evidence="2">
    <location>
        <begin position="92"/>
        <end position="130"/>
    </location>
</feature>
<reference evidence="5" key="3">
    <citation type="submission" date="2017-01" db="EMBL/GenBank/DDBJ databases">
        <authorList>
            <person name="Mah S.A."/>
            <person name="Swanson W.J."/>
            <person name="Moy G.W."/>
            <person name="Vacquier V.D."/>
        </authorList>
    </citation>
    <scope>NUCLEOTIDE SEQUENCE [LARGE SCALE GENOMIC DNA]</scope>
    <source>
        <strain evidence="5">65</strain>
    </source>
</reference>
<reference evidence="4" key="1">
    <citation type="journal article" date="2014" name="Genome Announc.">
        <title>Genome sequence of the yeast Cyberlindnera fabianii (Hansenula fabianii).</title>
        <authorList>
            <person name="Freel K.C."/>
            <person name="Sarilar V."/>
            <person name="Neuveglise C."/>
            <person name="Devillers H."/>
            <person name="Friedrich A."/>
            <person name="Schacherer J."/>
        </authorList>
    </citation>
    <scope>NUCLEOTIDE SEQUENCE</scope>
    <source>
        <strain evidence="4">YJS4271</strain>
    </source>
</reference>
<feature type="domain" description="Zn(2)-C6 fungal-type" evidence="3">
    <location>
        <begin position="27"/>
        <end position="57"/>
    </location>
</feature>
<protein>
    <submittedName>
        <fullName evidence="4">CYFA0S17e00782g1_1</fullName>
    </submittedName>
    <submittedName>
        <fullName evidence="5">Transcriptional regulatory protein pro1</fullName>
    </submittedName>
</protein>
<keyword evidence="6" id="KW-1185">Reference proteome</keyword>
<dbReference type="PANTHER" id="PTHR37534">
    <property type="entry name" value="TRANSCRIPTIONAL ACTIVATOR PROTEIN UGA3"/>
    <property type="match status" value="1"/>
</dbReference>
<dbReference type="AlphaFoldDB" id="A0A061BBK8"/>
<dbReference type="EMBL" id="MPUK01000002">
    <property type="protein sequence ID" value="ONH68509.1"/>
    <property type="molecule type" value="Genomic_DNA"/>
</dbReference>
<dbReference type="GO" id="GO:0000981">
    <property type="term" value="F:DNA-binding transcription factor activity, RNA polymerase II-specific"/>
    <property type="evidence" value="ECO:0007669"/>
    <property type="project" value="InterPro"/>
</dbReference>
<evidence type="ECO:0000259" key="3">
    <source>
        <dbReference type="PROSITE" id="PS50048"/>
    </source>
</evidence>
<dbReference type="SMART" id="SM00066">
    <property type="entry name" value="GAL4"/>
    <property type="match status" value="1"/>
</dbReference>
<feature type="compositionally biased region" description="Basic residues" evidence="2">
    <location>
        <begin position="9"/>
        <end position="23"/>
    </location>
</feature>
<dbReference type="Proteomes" id="UP000189513">
    <property type="component" value="Unassembled WGS sequence"/>
</dbReference>
<evidence type="ECO:0000313" key="6">
    <source>
        <dbReference type="Proteomes" id="UP000189513"/>
    </source>
</evidence>
<dbReference type="EMBL" id="LK052902">
    <property type="protein sequence ID" value="CDR45266.1"/>
    <property type="molecule type" value="Genomic_DNA"/>
</dbReference>
<evidence type="ECO:0000313" key="4">
    <source>
        <dbReference type="EMBL" id="CDR45266.1"/>
    </source>
</evidence>
<keyword evidence="1" id="KW-0539">Nucleus</keyword>
<dbReference type="VEuPathDB" id="FungiDB:BON22_1482"/>
<dbReference type="InterPro" id="IPR036864">
    <property type="entry name" value="Zn2-C6_fun-type_DNA-bd_sf"/>
</dbReference>
<dbReference type="Gene3D" id="4.10.240.10">
    <property type="entry name" value="Zn(2)-C6 fungal-type DNA-binding domain"/>
    <property type="match status" value="1"/>
</dbReference>
<reference evidence="6" key="2">
    <citation type="journal article" date="2017" name="Genome Announc.">
        <title>Genome sequences of Cyberlindnera fabianii 65, Pichia kudriavzevii 129, and Saccharomyces cerevisiae 131 isolated from fermented masau fruits in Zimbabwe.</title>
        <authorList>
            <person name="van Rijswijck I.M.H."/>
            <person name="Derks M.F.L."/>
            <person name="Abee T."/>
            <person name="de Ridder D."/>
            <person name="Smid E.J."/>
        </authorList>
    </citation>
    <scope>NUCLEOTIDE SEQUENCE [LARGE SCALE GENOMIC DNA]</scope>
    <source>
        <strain evidence="6">65</strain>
    </source>
</reference>
<name>A0A061BBK8_CYBFA</name>
<dbReference type="OrthoDB" id="39175at2759"/>
<dbReference type="PROSITE" id="PS00463">
    <property type="entry name" value="ZN2_CY6_FUNGAL_1"/>
    <property type="match status" value="1"/>
</dbReference>
<dbReference type="PROSITE" id="PS50048">
    <property type="entry name" value="ZN2_CY6_FUNGAL_2"/>
    <property type="match status" value="1"/>
</dbReference>
<feature type="region of interest" description="Disordered" evidence="2">
    <location>
        <begin position="1"/>
        <end position="26"/>
    </location>
</feature>
<sequence length="300" mass="33742">MSETSGSIQKKKKGFKHSKKFARSQKGCLQCRQKKKKCDMRKPQCLSCEKRGVSCEFPENIRIFQIESFQMVDPKGSSEGKTKSPKMKVQEIKFDKNHTPNVSPPPVKSERKGSATIPPSQPTDPSQQTTTQFLQNIPSPILSHSQTLDHSQSNYHFPHVETHETQGSSMNQLLSILNTNSSNTDTAISLATEGQSIKSILDSSAIDLLKRSIESLQYISLEKQRKEYITQRETFEKQQEQIKQHAILDALKFGGLGSLSVSDAQDEHPSLSDSPHAINVGHESLTNWEHENFRLAGWHD</sequence>
<dbReference type="PANTHER" id="PTHR37534:SF46">
    <property type="entry name" value="ZN(II)2CYS6 TRANSCRIPTION FACTOR (EUROFUNG)"/>
    <property type="match status" value="1"/>
</dbReference>